<accession>A0A4Z0MPH8</accession>
<dbReference type="GO" id="GO:0015288">
    <property type="term" value="F:porin activity"/>
    <property type="evidence" value="ECO:0007669"/>
    <property type="project" value="TreeGrafter"/>
</dbReference>
<keyword evidence="4" id="KW-1134">Transmembrane beta strand</keyword>
<dbReference type="GO" id="GO:0015562">
    <property type="term" value="F:efflux transmembrane transporter activity"/>
    <property type="evidence" value="ECO:0007669"/>
    <property type="project" value="InterPro"/>
</dbReference>
<dbReference type="AlphaFoldDB" id="A0A4Z0MPH8"/>
<keyword evidence="10" id="KW-1185">Reference proteome</keyword>
<dbReference type="Gene3D" id="1.20.1600.10">
    <property type="entry name" value="Outer membrane efflux proteins (OEP)"/>
    <property type="match status" value="1"/>
</dbReference>
<keyword evidence="5" id="KW-0812">Transmembrane</keyword>
<keyword evidence="7" id="KW-0998">Cell outer membrane</keyword>
<dbReference type="RefSeq" id="WP_135529567.1">
    <property type="nucleotide sequence ID" value="NZ_SRKZ01000002.1"/>
</dbReference>
<evidence type="ECO:0000256" key="8">
    <source>
        <dbReference type="SAM" id="SignalP"/>
    </source>
</evidence>
<evidence type="ECO:0000256" key="6">
    <source>
        <dbReference type="ARBA" id="ARBA00023136"/>
    </source>
</evidence>
<sequence length="246" mass="27348">MKKLLGGLLLALHTTLALGQAKTTSNESWQSTFFDTPNTAIPLLITAAVKHSSQLKSMEIEKSISQQDIKLAKKNILESVALGGSYTYGNLASITTADIDNPNQFRTTSAPRYNTGVSVGLPLGQLTNRGNRIKKEELNFQRMEALRQEQENVLRREVIQLYQNVLLARKTLALRQEALVTVQTNYQLAEKQFRQGQITLPALSAVSNQLTELSVSQETARTQYDTAFMILEEMVGTKISSLMTSR</sequence>
<gene>
    <name evidence="9" type="ORF">EU557_06185</name>
</gene>
<evidence type="ECO:0000313" key="10">
    <source>
        <dbReference type="Proteomes" id="UP000298284"/>
    </source>
</evidence>
<dbReference type="InterPro" id="IPR051906">
    <property type="entry name" value="TolC-like"/>
</dbReference>
<proteinExistence type="inferred from homology"/>
<dbReference type="PANTHER" id="PTHR30026:SF20">
    <property type="entry name" value="OUTER MEMBRANE PROTEIN TOLC"/>
    <property type="match status" value="1"/>
</dbReference>
<reference evidence="9 10" key="1">
    <citation type="submission" date="2019-04" db="EMBL/GenBank/DDBJ databases">
        <authorList>
            <person name="Feng G."/>
            <person name="Zhang J."/>
            <person name="Zhu H."/>
        </authorList>
    </citation>
    <scope>NUCLEOTIDE SEQUENCE [LARGE SCALE GENOMIC DNA]</scope>
    <source>
        <strain evidence="9 10">JCM 19491</strain>
    </source>
</reference>
<dbReference type="EMBL" id="SRKZ01000002">
    <property type="protein sequence ID" value="TGD81157.1"/>
    <property type="molecule type" value="Genomic_DNA"/>
</dbReference>
<feature type="chain" id="PRO_5021239414" description="TolC family protein" evidence="8">
    <location>
        <begin position="20"/>
        <end position="246"/>
    </location>
</feature>
<evidence type="ECO:0000256" key="3">
    <source>
        <dbReference type="ARBA" id="ARBA00022448"/>
    </source>
</evidence>
<keyword evidence="6" id="KW-0472">Membrane</keyword>
<dbReference type="SUPFAM" id="SSF56954">
    <property type="entry name" value="Outer membrane efflux proteins (OEP)"/>
    <property type="match status" value="1"/>
</dbReference>
<comment type="caution">
    <text evidence="9">The sequence shown here is derived from an EMBL/GenBank/DDBJ whole genome shotgun (WGS) entry which is preliminary data.</text>
</comment>
<dbReference type="GO" id="GO:0009279">
    <property type="term" value="C:cell outer membrane"/>
    <property type="evidence" value="ECO:0007669"/>
    <property type="project" value="UniProtKB-SubCell"/>
</dbReference>
<dbReference type="OrthoDB" id="823635at2"/>
<evidence type="ECO:0000256" key="4">
    <source>
        <dbReference type="ARBA" id="ARBA00022452"/>
    </source>
</evidence>
<evidence type="ECO:0000256" key="2">
    <source>
        <dbReference type="ARBA" id="ARBA00007613"/>
    </source>
</evidence>
<organism evidence="9 10">
    <name type="scientific">Hymenobacter wooponensis</name>
    <dbReference type="NCBI Taxonomy" id="1525360"/>
    <lineage>
        <taxon>Bacteria</taxon>
        <taxon>Pseudomonadati</taxon>
        <taxon>Bacteroidota</taxon>
        <taxon>Cytophagia</taxon>
        <taxon>Cytophagales</taxon>
        <taxon>Hymenobacteraceae</taxon>
        <taxon>Hymenobacter</taxon>
    </lineage>
</organism>
<comment type="subcellular location">
    <subcellularLocation>
        <location evidence="1">Cell outer membrane</location>
    </subcellularLocation>
</comment>
<keyword evidence="3" id="KW-0813">Transport</keyword>
<evidence type="ECO:0000256" key="5">
    <source>
        <dbReference type="ARBA" id="ARBA00022692"/>
    </source>
</evidence>
<evidence type="ECO:0008006" key="11">
    <source>
        <dbReference type="Google" id="ProtNLM"/>
    </source>
</evidence>
<dbReference type="Proteomes" id="UP000298284">
    <property type="component" value="Unassembled WGS sequence"/>
</dbReference>
<dbReference type="GO" id="GO:1990281">
    <property type="term" value="C:efflux pump complex"/>
    <property type="evidence" value="ECO:0007669"/>
    <property type="project" value="TreeGrafter"/>
</dbReference>
<feature type="signal peptide" evidence="8">
    <location>
        <begin position="1"/>
        <end position="19"/>
    </location>
</feature>
<evidence type="ECO:0000313" key="9">
    <source>
        <dbReference type="EMBL" id="TGD81157.1"/>
    </source>
</evidence>
<dbReference type="InterPro" id="IPR003423">
    <property type="entry name" value="OMP_efflux"/>
</dbReference>
<dbReference type="PANTHER" id="PTHR30026">
    <property type="entry name" value="OUTER MEMBRANE PROTEIN TOLC"/>
    <property type="match status" value="1"/>
</dbReference>
<protein>
    <recommendedName>
        <fullName evidence="11">TolC family protein</fullName>
    </recommendedName>
</protein>
<name>A0A4Z0MPH8_9BACT</name>
<dbReference type="Pfam" id="PF02321">
    <property type="entry name" value="OEP"/>
    <property type="match status" value="1"/>
</dbReference>
<keyword evidence="8" id="KW-0732">Signal</keyword>
<evidence type="ECO:0000256" key="1">
    <source>
        <dbReference type="ARBA" id="ARBA00004442"/>
    </source>
</evidence>
<comment type="similarity">
    <text evidence="2">Belongs to the outer membrane factor (OMF) (TC 1.B.17) family.</text>
</comment>
<evidence type="ECO:0000256" key="7">
    <source>
        <dbReference type="ARBA" id="ARBA00023237"/>
    </source>
</evidence>